<name>A0AAU9CKR1_9BACT</name>
<dbReference type="InterPro" id="IPR039425">
    <property type="entry name" value="RNA_pol_sigma-70-like"/>
</dbReference>
<dbReference type="NCBIfam" id="TIGR02937">
    <property type="entry name" value="sigma70-ECF"/>
    <property type="match status" value="1"/>
</dbReference>
<evidence type="ECO:0000313" key="7">
    <source>
        <dbReference type="EMBL" id="BDD08517.1"/>
    </source>
</evidence>
<keyword evidence="7" id="KW-0240">DNA-directed RNA polymerase</keyword>
<dbReference type="InterPro" id="IPR013325">
    <property type="entry name" value="RNA_pol_sigma_r2"/>
</dbReference>
<dbReference type="InterPro" id="IPR013324">
    <property type="entry name" value="RNA_pol_sigma_r3/r4-like"/>
</dbReference>
<feature type="domain" description="RNA polymerase sigma-70 region 2" evidence="5">
    <location>
        <begin position="23"/>
        <end position="89"/>
    </location>
</feature>
<dbReference type="Gene3D" id="1.10.10.10">
    <property type="entry name" value="Winged helix-like DNA-binding domain superfamily/Winged helix DNA-binding domain"/>
    <property type="match status" value="1"/>
</dbReference>
<gene>
    <name evidence="7" type="ORF">FUAX_09490</name>
</gene>
<dbReference type="NCBIfam" id="TIGR02985">
    <property type="entry name" value="Sig70_bacteroi1"/>
    <property type="match status" value="1"/>
</dbReference>
<evidence type="ECO:0000256" key="3">
    <source>
        <dbReference type="ARBA" id="ARBA00023082"/>
    </source>
</evidence>
<keyword evidence="3" id="KW-0731">Sigma factor</keyword>
<accession>A0AAU9CKR1</accession>
<reference evidence="7 8" key="1">
    <citation type="submission" date="2021-12" db="EMBL/GenBank/DDBJ databases">
        <title>Genome sequencing of bacteria with rrn-lacking chromosome and rrn-plasmid.</title>
        <authorList>
            <person name="Anda M."/>
            <person name="Iwasaki W."/>
        </authorList>
    </citation>
    <scope>NUCLEOTIDE SEQUENCE [LARGE SCALE GENOMIC DNA]</scope>
    <source>
        <strain evidence="7 8">DSM 100852</strain>
    </source>
</reference>
<evidence type="ECO:0000313" key="8">
    <source>
        <dbReference type="Proteomes" id="UP001348817"/>
    </source>
</evidence>
<evidence type="ECO:0000256" key="1">
    <source>
        <dbReference type="ARBA" id="ARBA00010641"/>
    </source>
</evidence>
<dbReference type="GO" id="GO:0003677">
    <property type="term" value="F:DNA binding"/>
    <property type="evidence" value="ECO:0007669"/>
    <property type="project" value="InterPro"/>
</dbReference>
<dbReference type="InterPro" id="IPR014284">
    <property type="entry name" value="RNA_pol_sigma-70_dom"/>
</dbReference>
<dbReference type="PANTHER" id="PTHR43133">
    <property type="entry name" value="RNA POLYMERASE ECF-TYPE SIGMA FACTO"/>
    <property type="match status" value="1"/>
</dbReference>
<dbReference type="InterPro" id="IPR014327">
    <property type="entry name" value="RNA_pol_sigma70_bacteroid"/>
</dbReference>
<dbReference type="Pfam" id="PF08281">
    <property type="entry name" value="Sigma70_r4_2"/>
    <property type="match status" value="1"/>
</dbReference>
<dbReference type="Pfam" id="PF04542">
    <property type="entry name" value="Sigma70_r2"/>
    <property type="match status" value="1"/>
</dbReference>
<dbReference type="EMBL" id="AP025314">
    <property type="protein sequence ID" value="BDD08517.1"/>
    <property type="molecule type" value="Genomic_DNA"/>
</dbReference>
<dbReference type="KEGG" id="fax:FUAX_09490"/>
<dbReference type="Gene3D" id="1.10.1740.10">
    <property type="match status" value="1"/>
</dbReference>
<dbReference type="InterPro" id="IPR013249">
    <property type="entry name" value="RNA_pol_sigma70_r4_t2"/>
</dbReference>
<keyword evidence="8" id="KW-1185">Reference proteome</keyword>
<dbReference type="GO" id="GO:0006352">
    <property type="term" value="P:DNA-templated transcription initiation"/>
    <property type="evidence" value="ECO:0007669"/>
    <property type="project" value="InterPro"/>
</dbReference>
<dbReference type="GO" id="GO:0016987">
    <property type="term" value="F:sigma factor activity"/>
    <property type="evidence" value="ECO:0007669"/>
    <property type="project" value="UniProtKB-KW"/>
</dbReference>
<evidence type="ECO:0000259" key="6">
    <source>
        <dbReference type="Pfam" id="PF08281"/>
    </source>
</evidence>
<dbReference type="AlphaFoldDB" id="A0AAU9CKR1"/>
<proteinExistence type="inferred from homology"/>
<dbReference type="SUPFAM" id="SSF88659">
    <property type="entry name" value="Sigma3 and sigma4 domains of RNA polymerase sigma factors"/>
    <property type="match status" value="1"/>
</dbReference>
<feature type="domain" description="RNA polymerase sigma factor 70 region 4 type 2" evidence="6">
    <location>
        <begin position="121"/>
        <end position="171"/>
    </location>
</feature>
<dbReference type="InterPro" id="IPR036388">
    <property type="entry name" value="WH-like_DNA-bd_sf"/>
</dbReference>
<evidence type="ECO:0000259" key="5">
    <source>
        <dbReference type="Pfam" id="PF04542"/>
    </source>
</evidence>
<sequence length="183" mass="21687">MLVNDETVLALRSGDTSAYERVVNEYYSQILYYSKEYLDDEEEAREVTQDTFVALWEGRTPIKDASHLRGYLFSVSKHLSLMRIRKRKSRRGYEDYLLRSHNSRIEKNDPDAVYAFKETEERILRVLEVMPEQRRKVFSMSRQEGLKYAEIAERLGISIKTVEVHMGSALKMFREAFRSREEL</sequence>
<comment type="similarity">
    <text evidence="1">Belongs to the sigma-70 factor family. ECF subfamily.</text>
</comment>
<evidence type="ECO:0000256" key="2">
    <source>
        <dbReference type="ARBA" id="ARBA00023015"/>
    </source>
</evidence>
<keyword evidence="2" id="KW-0805">Transcription regulation</keyword>
<dbReference type="GO" id="GO:0000428">
    <property type="term" value="C:DNA-directed RNA polymerase complex"/>
    <property type="evidence" value="ECO:0007669"/>
    <property type="project" value="UniProtKB-KW"/>
</dbReference>
<protein>
    <submittedName>
        <fullName evidence="7">DNA-directed RNA polymerase sigma-70 factor</fullName>
    </submittedName>
</protein>
<dbReference type="RefSeq" id="WP_338393772.1">
    <property type="nucleotide sequence ID" value="NZ_AP025314.1"/>
</dbReference>
<keyword evidence="4" id="KW-0804">Transcription</keyword>
<dbReference type="InterPro" id="IPR007627">
    <property type="entry name" value="RNA_pol_sigma70_r2"/>
</dbReference>
<evidence type="ECO:0000256" key="4">
    <source>
        <dbReference type="ARBA" id="ARBA00023163"/>
    </source>
</evidence>
<dbReference type="PANTHER" id="PTHR43133:SF46">
    <property type="entry name" value="RNA POLYMERASE SIGMA-70 FACTOR ECF SUBFAMILY"/>
    <property type="match status" value="1"/>
</dbReference>
<dbReference type="SUPFAM" id="SSF88946">
    <property type="entry name" value="Sigma2 domain of RNA polymerase sigma factors"/>
    <property type="match status" value="1"/>
</dbReference>
<organism evidence="7 8">
    <name type="scientific">Fulvitalea axinellae</name>
    <dbReference type="NCBI Taxonomy" id="1182444"/>
    <lineage>
        <taxon>Bacteria</taxon>
        <taxon>Pseudomonadati</taxon>
        <taxon>Bacteroidota</taxon>
        <taxon>Cytophagia</taxon>
        <taxon>Cytophagales</taxon>
        <taxon>Persicobacteraceae</taxon>
        <taxon>Fulvitalea</taxon>
    </lineage>
</organism>
<dbReference type="Proteomes" id="UP001348817">
    <property type="component" value="Chromosome"/>
</dbReference>